<dbReference type="InterPro" id="IPR032820">
    <property type="entry name" value="ATPase_put"/>
</dbReference>
<dbReference type="Pfam" id="PF09527">
    <property type="entry name" value="ATPase_gene1"/>
    <property type="match status" value="1"/>
</dbReference>
<feature type="compositionally biased region" description="Basic residues" evidence="1">
    <location>
        <begin position="92"/>
        <end position="103"/>
    </location>
</feature>
<feature type="transmembrane region" description="Helical" evidence="2">
    <location>
        <begin position="41"/>
        <end position="60"/>
    </location>
</feature>
<keyword evidence="2" id="KW-0472">Membrane</keyword>
<evidence type="ECO:0000313" key="6">
    <source>
        <dbReference type="Proteomes" id="UP000261257"/>
    </source>
</evidence>
<evidence type="ECO:0000256" key="1">
    <source>
        <dbReference type="SAM" id="MobiDB-lite"/>
    </source>
</evidence>
<evidence type="ECO:0000256" key="2">
    <source>
        <dbReference type="SAM" id="Phobius"/>
    </source>
</evidence>
<evidence type="ECO:0000313" key="5">
    <source>
        <dbReference type="Proteomes" id="UP000095651"/>
    </source>
</evidence>
<keyword evidence="2" id="KW-1133">Transmembrane helix</keyword>
<gene>
    <name evidence="4" type="ORF">DXC39_18700</name>
    <name evidence="3" type="ORF">ERS852407_04895</name>
</gene>
<dbReference type="GeneID" id="86064581"/>
<evidence type="ECO:0000313" key="3">
    <source>
        <dbReference type="EMBL" id="CUP07604.1"/>
    </source>
</evidence>
<dbReference type="EMBL" id="QSSQ01000021">
    <property type="protein sequence ID" value="RGM01701.1"/>
    <property type="molecule type" value="Genomic_DNA"/>
</dbReference>
<proteinExistence type="predicted"/>
<dbReference type="EMBL" id="CYZE01000017">
    <property type="protein sequence ID" value="CUP07604.1"/>
    <property type="molecule type" value="Genomic_DNA"/>
</dbReference>
<feature type="region of interest" description="Disordered" evidence="1">
    <location>
        <begin position="70"/>
        <end position="111"/>
    </location>
</feature>
<dbReference type="AlphaFoldDB" id="A0A174K678"/>
<dbReference type="Proteomes" id="UP000261257">
    <property type="component" value="Unassembled WGS sequence"/>
</dbReference>
<name>A0A174K678_9FIRM</name>
<organism evidence="3 5">
    <name type="scientific">Hungatella hathewayi</name>
    <dbReference type="NCBI Taxonomy" id="154046"/>
    <lineage>
        <taxon>Bacteria</taxon>
        <taxon>Bacillati</taxon>
        <taxon>Bacillota</taxon>
        <taxon>Clostridia</taxon>
        <taxon>Lachnospirales</taxon>
        <taxon>Lachnospiraceae</taxon>
        <taxon>Hungatella</taxon>
    </lineage>
</organism>
<sequence>MRHKKSVMRNMMMVTQLGLSVMVPVFVCILAGSWIDRHAGTNLTIFLMFLGFLAGGWNGYKVAMTTLRMNEQEEKKEDQEARREQMGEPRPPVHKPKQKSRVRRHEDDEKL</sequence>
<evidence type="ECO:0000313" key="4">
    <source>
        <dbReference type="EMBL" id="RGM01701.1"/>
    </source>
</evidence>
<feature type="transmembrane region" description="Helical" evidence="2">
    <location>
        <begin position="12"/>
        <end position="35"/>
    </location>
</feature>
<dbReference type="Proteomes" id="UP000095651">
    <property type="component" value="Unassembled WGS sequence"/>
</dbReference>
<protein>
    <submittedName>
        <fullName evidence="4">AtpZ/AtpI family protein</fullName>
    </submittedName>
    <submittedName>
        <fullName evidence="3">Putative F0F1-ATPase subunit (ATPase_gene1)</fullName>
    </submittedName>
</protein>
<dbReference type="RefSeq" id="WP_055659138.1">
    <property type="nucleotide sequence ID" value="NZ_CABIXC010000017.1"/>
</dbReference>
<accession>A0A174K678</accession>
<reference evidence="3 5" key="1">
    <citation type="submission" date="2015-09" db="EMBL/GenBank/DDBJ databases">
        <authorList>
            <consortium name="Pathogen Informatics"/>
        </authorList>
    </citation>
    <scope>NUCLEOTIDE SEQUENCE [LARGE SCALE GENOMIC DNA]</scope>
    <source>
        <strain evidence="3 5">2789STDY5608850</strain>
    </source>
</reference>
<feature type="compositionally biased region" description="Basic and acidic residues" evidence="1">
    <location>
        <begin position="70"/>
        <end position="87"/>
    </location>
</feature>
<reference evidence="4 6" key="2">
    <citation type="submission" date="2018-08" db="EMBL/GenBank/DDBJ databases">
        <title>A genome reference for cultivated species of the human gut microbiota.</title>
        <authorList>
            <person name="Zou Y."/>
            <person name="Xue W."/>
            <person name="Luo G."/>
        </authorList>
    </citation>
    <scope>NUCLEOTIDE SEQUENCE [LARGE SCALE GENOMIC DNA]</scope>
    <source>
        <strain evidence="4 6">TF05-11AC</strain>
    </source>
</reference>
<keyword evidence="2" id="KW-0812">Transmembrane</keyword>